<evidence type="ECO:0000256" key="1">
    <source>
        <dbReference type="SAM" id="MobiDB-lite"/>
    </source>
</evidence>
<feature type="compositionally biased region" description="Basic and acidic residues" evidence="1">
    <location>
        <begin position="104"/>
        <end position="118"/>
    </location>
</feature>
<dbReference type="EMBL" id="WIXE01004147">
    <property type="protein sequence ID" value="KAK5983296.1"/>
    <property type="molecule type" value="Genomic_DNA"/>
</dbReference>
<reference evidence="2 3" key="1">
    <citation type="submission" date="2019-10" db="EMBL/GenBank/DDBJ databases">
        <title>Assembly and Annotation for the nematode Trichostrongylus colubriformis.</title>
        <authorList>
            <person name="Martin J."/>
        </authorList>
    </citation>
    <scope>NUCLEOTIDE SEQUENCE [LARGE SCALE GENOMIC DNA]</scope>
    <source>
        <strain evidence="2">G859</strain>
        <tissue evidence="2">Whole worm</tissue>
    </source>
</reference>
<keyword evidence="3" id="KW-1185">Reference proteome</keyword>
<proteinExistence type="predicted"/>
<sequence length="139" mass="15389">MECAFTVTEKKSDIATVLPQRNFATCSLTINLSRLTLDEESRTEKLAEPSGIDDVVGVTSESSITPTTSCHSEIFGKKAETFVPTNVNPVESSDAKENVTTLTETDKLEEKSVEEPIPKRRRNQTYAEEELSAKDYKSP</sequence>
<evidence type="ECO:0000313" key="2">
    <source>
        <dbReference type="EMBL" id="KAK5983296.1"/>
    </source>
</evidence>
<dbReference type="AlphaFoldDB" id="A0AAN8IRJ0"/>
<feature type="region of interest" description="Disordered" evidence="1">
    <location>
        <begin position="87"/>
        <end position="139"/>
    </location>
</feature>
<dbReference type="Proteomes" id="UP001331761">
    <property type="component" value="Unassembled WGS sequence"/>
</dbReference>
<organism evidence="2 3">
    <name type="scientific">Trichostrongylus colubriformis</name>
    <name type="common">Black scour worm</name>
    <dbReference type="NCBI Taxonomy" id="6319"/>
    <lineage>
        <taxon>Eukaryota</taxon>
        <taxon>Metazoa</taxon>
        <taxon>Ecdysozoa</taxon>
        <taxon>Nematoda</taxon>
        <taxon>Chromadorea</taxon>
        <taxon>Rhabditida</taxon>
        <taxon>Rhabditina</taxon>
        <taxon>Rhabditomorpha</taxon>
        <taxon>Strongyloidea</taxon>
        <taxon>Trichostrongylidae</taxon>
        <taxon>Trichostrongylus</taxon>
    </lineage>
</organism>
<evidence type="ECO:0000313" key="3">
    <source>
        <dbReference type="Proteomes" id="UP001331761"/>
    </source>
</evidence>
<gene>
    <name evidence="2" type="ORF">GCK32_017102</name>
</gene>
<comment type="caution">
    <text evidence="2">The sequence shown here is derived from an EMBL/GenBank/DDBJ whole genome shotgun (WGS) entry which is preliminary data.</text>
</comment>
<accession>A0AAN8IRJ0</accession>
<name>A0AAN8IRJ0_TRICO</name>
<protein>
    <submittedName>
        <fullName evidence="2">Uncharacterized protein</fullName>
    </submittedName>
</protein>